<reference evidence="1 2" key="1">
    <citation type="journal article" date="2023" name="Microorganisms">
        <title>Thiorhodovibrio frisius and Trv. litoralis spp. nov., Two Novel Members from a Clade of Fastidious Purple Sulfur Bacteria That Exhibit Unique Red-Shifted Light-Harvesting Capabilities.</title>
        <authorList>
            <person name="Methner A."/>
            <person name="Kuzyk S.B."/>
            <person name="Petersen J."/>
            <person name="Bauer S."/>
            <person name="Brinkmann H."/>
            <person name="Sichau K."/>
            <person name="Wanner G."/>
            <person name="Wolf J."/>
            <person name="Neumann-Schaal M."/>
            <person name="Henke P."/>
            <person name="Tank M."/>
            <person name="Sproer C."/>
            <person name="Bunk B."/>
            <person name="Overmann J."/>
        </authorList>
    </citation>
    <scope>NUCLEOTIDE SEQUENCE [LARGE SCALE GENOMIC DNA]</scope>
    <source>
        <strain evidence="1 2">DSM 6702</strain>
    </source>
</reference>
<proteinExistence type="predicted"/>
<dbReference type="EMBL" id="CP121472">
    <property type="protein sequence ID" value="WPL18896.1"/>
    <property type="molecule type" value="Genomic_DNA"/>
</dbReference>
<name>A0ABZ0SFP7_9GAMM</name>
<dbReference type="Proteomes" id="UP001432180">
    <property type="component" value="Chromosome"/>
</dbReference>
<evidence type="ECO:0000313" key="1">
    <source>
        <dbReference type="EMBL" id="WPL18896.1"/>
    </source>
</evidence>
<evidence type="ECO:0000313" key="2">
    <source>
        <dbReference type="Proteomes" id="UP001432180"/>
    </source>
</evidence>
<sequence length="109" mass="12509">MVEFYVLLRNPQILKVPMSAEEAAATCQGYRNNPHWRLLEQAPVMRRVWPLAARADVARRRIFDLRLAFTLLHHGVTEFATANTKDFTDLGFSRVWDPTSSADQAKIQP</sequence>
<keyword evidence="2" id="KW-1185">Reference proteome</keyword>
<gene>
    <name evidence="1" type="ORF">Thiowin_03987</name>
</gene>
<accession>A0ABZ0SFP7</accession>
<organism evidence="1 2">
    <name type="scientific">Thiorhodovibrio winogradskyi</name>
    <dbReference type="NCBI Taxonomy" id="77007"/>
    <lineage>
        <taxon>Bacteria</taxon>
        <taxon>Pseudomonadati</taxon>
        <taxon>Pseudomonadota</taxon>
        <taxon>Gammaproteobacteria</taxon>
        <taxon>Chromatiales</taxon>
        <taxon>Chromatiaceae</taxon>
        <taxon>Thiorhodovibrio</taxon>
    </lineage>
</organism>
<protein>
    <submittedName>
        <fullName evidence="1">PIN family protein</fullName>
    </submittedName>
</protein>